<keyword evidence="2" id="KW-1133">Transmembrane helix</keyword>
<feature type="region of interest" description="Disordered" evidence="1">
    <location>
        <begin position="99"/>
        <end position="146"/>
    </location>
</feature>
<gene>
    <name evidence="4" type="ORF">PCOS0759_LOCUS457</name>
</gene>
<dbReference type="GO" id="GO:0046856">
    <property type="term" value="P:phosphatidylinositol dephosphorylation"/>
    <property type="evidence" value="ECO:0007669"/>
    <property type="project" value="TreeGrafter"/>
</dbReference>
<evidence type="ECO:0000256" key="2">
    <source>
        <dbReference type="SAM" id="Phobius"/>
    </source>
</evidence>
<reference evidence="4" key="1">
    <citation type="submission" date="2021-01" db="EMBL/GenBank/DDBJ databases">
        <authorList>
            <person name="Corre E."/>
            <person name="Pelletier E."/>
            <person name="Niang G."/>
            <person name="Scheremetjew M."/>
            <person name="Finn R."/>
            <person name="Kale V."/>
            <person name="Holt S."/>
            <person name="Cochrane G."/>
            <person name="Meng A."/>
            <person name="Brown T."/>
            <person name="Cohen L."/>
        </authorList>
    </citation>
    <scope>NUCLEOTIDE SEQUENCE</scope>
    <source>
        <strain evidence="4">WS</strain>
    </source>
</reference>
<dbReference type="PANTHER" id="PTHR45662:SF2">
    <property type="entry name" value="PHOSPHATIDYLINOSITOL-3-PHOSPHATASE SAC1"/>
    <property type="match status" value="1"/>
</dbReference>
<dbReference type="PANTHER" id="PTHR45662">
    <property type="entry name" value="PHOSPHATIDYLINOSITIDE PHOSPHATASE SAC1"/>
    <property type="match status" value="1"/>
</dbReference>
<protein>
    <recommendedName>
        <fullName evidence="3">SAC domain-containing protein</fullName>
    </recommendedName>
</protein>
<name>A0A7S1PGT2_9EUKA</name>
<sequence length="771" mass="85477">MPFTIHLQHSHLIIQNTKTRTSCVLKSDNVCEREPNGAHVDIAIVANGDGAGRSSGMSPAEAPTSSNTAFSGTLSPAAAAGASIATGVATHHSSLGLVQQSHNSPITPDSHTANQFGSMPLPPSSSSSSYYSSSSGAMSSSSSSASGRPISLKHLLATNMSQPDTANSVSVQQRIESHLHTHAPITDIPAIFGSLKLNSGIYLCIVGQSREVARLQGQFIVREAMQCHWVCVFHPKRGHAHNENLYIALLNAATNRYGSFYFVEGNDSNGSIEWDLTRVVQKQAVLRGNLVVGEHQSHSVPLSASSSAQQSSLNSAPNSSSTFTFLAPNDEFFWNRHASMSFLNAGLVEFVTPMIKGFVTEFDVQIKKQEDPVHFWLISRLSCKRAGTRYHTRGLDEFGNVANFVETEQVMQFKNHLSSFVQIRGSIPLFWDQAPDLSYNPAIKLQQRNSSIGFQAHMENQINSYGNVICISLVNLKGVELALANEFEKQHKLFNNPKVRYIAWDFHKECSGMRYSNIKKLISKIEEDMTQFGYFSYNTDTCQVEREQTGVIRSNCKDCLDRTNVVMSVIAKLMLKRNLESLHLIKPKQTINRVCPKLSYHFKLSWADNGDALSHMYAGTGALKADFTRTGKRTFYGLLQDFQNSATRYYLNNFSDGVKQDSINLLLGKHDVFADQSPFTDNLWSYVYTALCVALVVGILGSAASVFLFFVGSNFKRRFVDLCFWIMFTVAVYVVLKKNGRDVANQPILRIEKALASSQSTEWNDENKKTE</sequence>
<dbReference type="GO" id="GO:0005783">
    <property type="term" value="C:endoplasmic reticulum"/>
    <property type="evidence" value="ECO:0007669"/>
    <property type="project" value="TreeGrafter"/>
</dbReference>
<evidence type="ECO:0000256" key="1">
    <source>
        <dbReference type="SAM" id="MobiDB-lite"/>
    </source>
</evidence>
<feature type="transmembrane region" description="Helical" evidence="2">
    <location>
        <begin position="686"/>
        <end position="712"/>
    </location>
</feature>
<keyword evidence="2" id="KW-0812">Transmembrane</keyword>
<dbReference type="InterPro" id="IPR002013">
    <property type="entry name" value="SAC_dom"/>
</dbReference>
<organism evidence="4">
    <name type="scientific">Percolomonas cosmopolitus</name>
    <dbReference type="NCBI Taxonomy" id="63605"/>
    <lineage>
        <taxon>Eukaryota</taxon>
        <taxon>Discoba</taxon>
        <taxon>Heterolobosea</taxon>
        <taxon>Tetramitia</taxon>
        <taxon>Eutetramitia</taxon>
        <taxon>Percolomonadidae</taxon>
        <taxon>Percolomonas</taxon>
    </lineage>
</organism>
<dbReference type="Pfam" id="PF02383">
    <property type="entry name" value="Syja_N"/>
    <property type="match status" value="1"/>
</dbReference>
<keyword evidence="2" id="KW-0472">Membrane</keyword>
<feature type="transmembrane region" description="Helical" evidence="2">
    <location>
        <begin position="719"/>
        <end position="736"/>
    </location>
</feature>
<dbReference type="EMBL" id="HBGD01000597">
    <property type="protein sequence ID" value="CAD9077226.1"/>
    <property type="molecule type" value="Transcribed_RNA"/>
</dbReference>
<dbReference type="AlphaFoldDB" id="A0A7S1PGT2"/>
<feature type="domain" description="SAC" evidence="3">
    <location>
        <begin position="258"/>
        <end position="619"/>
    </location>
</feature>
<dbReference type="PROSITE" id="PS50275">
    <property type="entry name" value="SAC"/>
    <property type="match status" value="1"/>
</dbReference>
<feature type="compositionally biased region" description="Polar residues" evidence="1">
    <location>
        <begin position="99"/>
        <end position="117"/>
    </location>
</feature>
<accession>A0A7S1PGT2</accession>
<feature type="compositionally biased region" description="Low complexity" evidence="1">
    <location>
        <begin position="124"/>
        <end position="146"/>
    </location>
</feature>
<evidence type="ECO:0000259" key="3">
    <source>
        <dbReference type="PROSITE" id="PS50275"/>
    </source>
</evidence>
<evidence type="ECO:0000313" key="4">
    <source>
        <dbReference type="EMBL" id="CAD9077226.1"/>
    </source>
</evidence>
<proteinExistence type="predicted"/>
<dbReference type="GO" id="GO:0043812">
    <property type="term" value="F:phosphatidylinositol-4-phosphate phosphatase activity"/>
    <property type="evidence" value="ECO:0007669"/>
    <property type="project" value="TreeGrafter"/>
</dbReference>